<evidence type="ECO:0000313" key="2">
    <source>
        <dbReference type="Proteomes" id="UP000237105"/>
    </source>
</evidence>
<dbReference type="Proteomes" id="UP000237105">
    <property type="component" value="Unassembled WGS sequence"/>
</dbReference>
<accession>A0A2P5A6Z4</accession>
<dbReference type="AlphaFoldDB" id="A0A2P5A6Z4"/>
<comment type="caution">
    <text evidence="1">The sequence shown here is derived from an EMBL/GenBank/DDBJ whole genome shotgun (WGS) entry which is preliminary data.</text>
</comment>
<protein>
    <submittedName>
        <fullName evidence="1">Uncharacterized protein</fullName>
    </submittedName>
</protein>
<organism evidence="1 2">
    <name type="scientific">Parasponia andersonii</name>
    <name type="common">Sponia andersonii</name>
    <dbReference type="NCBI Taxonomy" id="3476"/>
    <lineage>
        <taxon>Eukaryota</taxon>
        <taxon>Viridiplantae</taxon>
        <taxon>Streptophyta</taxon>
        <taxon>Embryophyta</taxon>
        <taxon>Tracheophyta</taxon>
        <taxon>Spermatophyta</taxon>
        <taxon>Magnoliopsida</taxon>
        <taxon>eudicotyledons</taxon>
        <taxon>Gunneridae</taxon>
        <taxon>Pentapetalae</taxon>
        <taxon>rosids</taxon>
        <taxon>fabids</taxon>
        <taxon>Rosales</taxon>
        <taxon>Cannabaceae</taxon>
        <taxon>Parasponia</taxon>
    </lineage>
</organism>
<evidence type="ECO:0000313" key="1">
    <source>
        <dbReference type="EMBL" id="PON32301.1"/>
    </source>
</evidence>
<gene>
    <name evidence="1" type="ORF">PanWU01x14_362530</name>
</gene>
<proteinExistence type="predicted"/>
<keyword evidence="2" id="KW-1185">Reference proteome</keyword>
<reference evidence="2" key="1">
    <citation type="submission" date="2016-06" db="EMBL/GenBank/DDBJ databases">
        <title>Parallel loss of symbiosis genes in relatives of nitrogen-fixing non-legume Parasponia.</title>
        <authorList>
            <person name="Van Velzen R."/>
            <person name="Holmer R."/>
            <person name="Bu F."/>
            <person name="Rutten L."/>
            <person name="Van Zeijl A."/>
            <person name="Liu W."/>
            <person name="Santuari L."/>
            <person name="Cao Q."/>
            <person name="Sharma T."/>
            <person name="Shen D."/>
            <person name="Roswanjaya Y."/>
            <person name="Wardhani T."/>
            <person name="Kalhor M.S."/>
            <person name="Jansen J."/>
            <person name="Van den Hoogen J."/>
            <person name="Gungor B."/>
            <person name="Hartog M."/>
            <person name="Hontelez J."/>
            <person name="Verver J."/>
            <person name="Yang W.-C."/>
            <person name="Schijlen E."/>
            <person name="Repin R."/>
            <person name="Schilthuizen M."/>
            <person name="Schranz E."/>
            <person name="Heidstra R."/>
            <person name="Miyata K."/>
            <person name="Fedorova E."/>
            <person name="Kohlen W."/>
            <person name="Bisseling T."/>
            <person name="Smit S."/>
            <person name="Geurts R."/>
        </authorList>
    </citation>
    <scope>NUCLEOTIDE SEQUENCE [LARGE SCALE GENOMIC DNA]</scope>
    <source>
        <strain evidence="2">cv. WU1-14</strain>
    </source>
</reference>
<dbReference type="EMBL" id="JXTB01000835">
    <property type="protein sequence ID" value="PON32301.1"/>
    <property type="molecule type" value="Genomic_DNA"/>
</dbReference>
<sequence>MGQNRLARGQSCSSPVHFVIFGGRAGLARRLQYHSLPCLTSYRRIMNDVHGDEQQFLRCHLTVALLQNFYELIPVVKVQ</sequence>
<name>A0A2P5A6Z4_PARAD</name>